<keyword evidence="2" id="KW-1185">Reference proteome</keyword>
<sequence length="211" mass="24214">MYCARHFNFPVQGRASEPLTYKTLATLIPCVDRQIKWLSDNASTMHYSINALKLHKNFLKHVLFNLSSLPLLLAASFIGARSLCKEGLPTRFHFRRLPILAPFFPNGKTERSVGKMGRCRLTLLYEEKSLTHVYCFRFRLTHPLAMEVVPFYLCGLFLLGAPHCFLNTSPGSWIHNQNFVEINLCYSNGPHLKESGKFAFGQIKRCFPKMQ</sequence>
<gene>
    <name evidence="1" type="ORF">CEXT_109651</name>
</gene>
<accession>A0AAV4M914</accession>
<reference evidence="1 2" key="1">
    <citation type="submission" date="2021-06" db="EMBL/GenBank/DDBJ databases">
        <title>Caerostris extrusa draft genome.</title>
        <authorList>
            <person name="Kono N."/>
            <person name="Arakawa K."/>
        </authorList>
    </citation>
    <scope>NUCLEOTIDE SEQUENCE [LARGE SCALE GENOMIC DNA]</scope>
</reference>
<dbReference type="EMBL" id="BPLR01019535">
    <property type="protein sequence ID" value="GIX68932.1"/>
    <property type="molecule type" value="Genomic_DNA"/>
</dbReference>
<name>A0AAV4M914_CAEEX</name>
<protein>
    <submittedName>
        <fullName evidence="1">Uncharacterized protein</fullName>
    </submittedName>
</protein>
<evidence type="ECO:0000313" key="2">
    <source>
        <dbReference type="Proteomes" id="UP001054945"/>
    </source>
</evidence>
<dbReference type="Proteomes" id="UP001054945">
    <property type="component" value="Unassembled WGS sequence"/>
</dbReference>
<comment type="caution">
    <text evidence="1">The sequence shown here is derived from an EMBL/GenBank/DDBJ whole genome shotgun (WGS) entry which is preliminary data.</text>
</comment>
<organism evidence="1 2">
    <name type="scientific">Caerostris extrusa</name>
    <name type="common">Bark spider</name>
    <name type="synonym">Caerostris bankana</name>
    <dbReference type="NCBI Taxonomy" id="172846"/>
    <lineage>
        <taxon>Eukaryota</taxon>
        <taxon>Metazoa</taxon>
        <taxon>Ecdysozoa</taxon>
        <taxon>Arthropoda</taxon>
        <taxon>Chelicerata</taxon>
        <taxon>Arachnida</taxon>
        <taxon>Araneae</taxon>
        <taxon>Araneomorphae</taxon>
        <taxon>Entelegynae</taxon>
        <taxon>Araneoidea</taxon>
        <taxon>Araneidae</taxon>
        <taxon>Caerostris</taxon>
    </lineage>
</organism>
<evidence type="ECO:0000313" key="1">
    <source>
        <dbReference type="EMBL" id="GIX68932.1"/>
    </source>
</evidence>
<proteinExistence type="predicted"/>
<dbReference type="AlphaFoldDB" id="A0AAV4M914"/>